<organism evidence="12 13">
    <name type="scientific">Candidatus Magasanikbacteria bacterium RIFOXYC12_FULL_33_11</name>
    <dbReference type="NCBI Taxonomy" id="1798701"/>
    <lineage>
        <taxon>Bacteria</taxon>
        <taxon>Candidatus Magasanikiibacteriota</taxon>
    </lineage>
</organism>
<dbReference type="EMBL" id="MFQW01000014">
    <property type="protein sequence ID" value="OGH86536.1"/>
    <property type="molecule type" value="Genomic_DNA"/>
</dbReference>
<dbReference type="InterPro" id="IPR000731">
    <property type="entry name" value="SSD"/>
</dbReference>
<evidence type="ECO:0000256" key="2">
    <source>
        <dbReference type="ARBA" id="ARBA00022448"/>
    </source>
</evidence>
<reference evidence="12 13" key="1">
    <citation type="journal article" date="2016" name="Nat. Commun.">
        <title>Thousands of microbial genomes shed light on interconnected biogeochemical processes in an aquifer system.</title>
        <authorList>
            <person name="Anantharaman K."/>
            <person name="Brown C.T."/>
            <person name="Hug L.A."/>
            <person name="Sharon I."/>
            <person name="Castelle C.J."/>
            <person name="Probst A.J."/>
            <person name="Thomas B.C."/>
            <person name="Singh A."/>
            <person name="Wilkins M.J."/>
            <person name="Karaoz U."/>
            <person name="Brodie E.L."/>
            <person name="Williams K.H."/>
            <person name="Hubbard S.S."/>
            <person name="Banfield J.F."/>
        </authorList>
    </citation>
    <scope>NUCLEOTIDE SEQUENCE [LARGE SCALE GENOMIC DNA]</scope>
</reference>
<comment type="subunit">
    <text evidence="10">Forms a complex with SecD. Part of the essential Sec protein translocation apparatus which comprises SecA, SecYEG and auxiliary proteins SecDF. Other proteins may also be involved.</text>
</comment>
<keyword evidence="2 10" id="KW-0813">Transport</keyword>
<evidence type="ECO:0000256" key="7">
    <source>
        <dbReference type="ARBA" id="ARBA00022989"/>
    </source>
</evidence>
<dbReference type="PROSITE" id="PS50156">
    <property type="entry name" value="SSD"/>
    <property type="match status" value="1"/>
</dbReference>
<evidence type="ECO:0000256" key="5">
    <source>
        <dbReference type="ARBA" id="ARBA00022692"/>
    </source>
</evidence>
<feature type="transmembrane region" description="Helical" evidence="10">
    <location>
        <begin position="283"/>
        <end position="300"/>
    </location>
</feature>
<dbReference type="GO" id="GO:0015450">
    <property type="term" value="F:protein-transporting ATPase activity"/>
    <property type="evidence" value="ECO:0007669"/>
    <property type="project" value="InterPro"/>
</dbReference>
<dbReference type="InterPro" id="IPR022646">
    <property type="entry name" value="SecD/SecF_CS"/>
</dbReference>
<comment type="function">
    <text evidence="10">Part of the Sec protein translocase complex. Interacts with the SecYEG preprotein conducting channel. SecDF uses the proton motive force (PMF) to complete protein translocation after the ATP-dependent function of SecA.</text>
</comment>
<gene>
    <name evidence="10" type="primary">secF</name>
    <name evidence="12" type="ORF">A2493_03175</name>
</gene>
<dbReference type="PANTHER" id="PTHR30081:SF8">
    <property type="entry name" value="PROTEIN TRANSLOCASE SUBUNIT SECF"/>
    <property type="match status" value="1"/>
</dbReference>
<evidence type="ECO:0000256" key="10">
    <source>
        <dbReference type="HAMAP-Rule" id="MF_01464"/>
    </source>
</evidence>
<evidence type="ECO:0000313" key="13">
    <source>
        <dbReference type="Proteomes" id="UP000178349"/>
    </source>
</evidence>
<dbReference type="Pfam" id="PF02355">
    <property type="entry name" value="SecD_SecF_C"/>
    <property type="match status" value="1"/>
</dbReference>
<evidence type="ECO:0000256" key="4">
    <source>
        <dbReference type="ARBA" id="ARBA00022519"/>
    </source>
</evidence>
<evidence type="ECO:0000256" key="8">
    <source>
        <dbReference type="ARBA" id="ARBA00023010"/>
    </source>
</evidence>
<evidence type="ECO:0000259" key="11">
    <source>
        <dbReference type="PROSITE" id="PS50156"/>
    </source>
</evidence>
<feature type="transmembrane region" description="Helical" evidence="10">
    <location>
        <begin position="306"/>
        <end position="333"/>
    </location>
</feature>
<dbReference type="PANTHER" id="PTHR30081">
    <property type="entry name" value="PROTEIN-EXPORT MEMBRANE PROTEIN SEC"/>
    <property type="match status" value="1"/>
</dbReference>
<comment type="similarity">
    <text evidence="10">Belongs to the SecD/SecF family. SecF subfamily.</text>
</comment>
<name>A0A1F6NRG3_9BACT</name>
<evidence type="ECO:0000256" key="3">
    <source>
        <dbReference type="ARBA" id="ARBA00022475"/>
    </source>
</evidence>
<keyword evidence="6 10" id="KW-0653">Protein transport</keyword>
<accession>A0A1F6NRG3</accession>
<dbReference type="NCBIfam" id="TIGR00916">
    <property type="entry name" value="2A0604s01"/>
    <property type="match status" value="1"/>
</dbReference>
<evidence type="ECO:0000256" key="1">
    <source>
        <dbReference type="ARBA" id="ARBA00004651"/>
    </source>
</evidence>
<keyword evidence="8 10" id="KW-0811">Translocation</keyword>
<proteinExistence type="inferred from homology"/>
<feature type="transmembrane region" description="Helical" evidence="10">
    <location>
        <begin position="233"/>
        <end position="252"/>
    </location>
</feature>
<evidence type="ECO:0000256" key="6">
    <source>
        <dbReference type="ARBA" id="ARBA00022927"/>
    </source>
</evidence>
<feature type="transmembrane region" description="Helical" evidence="10">
    <location>
        <begin position="169"/>
        <end position="187"/>
    </location>
</feature>
<dbReference type="InterPro" id="IPR022813">
    <property type="entry name" value="SecD/SecF_arch_bac"/>
</dbReference>
<sequence length="339" mass="37614">MLNIVGKRKIFFAISSLFVLASVIFIVIFGLKPGIDFTGGSLMEISFTSERPTISDVRDVFADNTYGNVLVQPTEETGYLLKMRFISEEEHKVILNILRDKFEVVKDNGLSVVTEGSDSQLINLESTTVESASSSTEAVDGAIVENRLIEDRVETIGPAISSQLQKRSFEAAIAVVLAIVFYVAYAFRKVSKPVQSWKYGITAIIALIHDVTITMGVFAILGKFYNVEVDIPFVVAILTILGYSVNDTIVVFDRVRENLIKYGYEKFDEIVNKGVNETLVRSLNTSFTTLIVLFALFLFGGSTIHYFSLALIIGIFFGTYSSIFLASPLLVVWQKISKN</sequence>
<dbReference type="GO" id="GO:0006605">
    <property type="term" value="P:protein targeting"/>
    <property type="evidence" value="ECO:0007669"/>
    <property type="project" value="UniProtKB-UniRule"/>
</dbReference>
<dbReference type="Gene3D" id="1.20.1640.10">
    <property type="entry name" value="Multidrug efflux transporter AcrB transmembrane domain"/>
    <property type="match status" value="1"/>
</dbReference>
<dbReference type="HAMAP" id="MF_01464_B">
    <property type="entry name" value="SecF_B"/>
    <property type="match status" value="1"/>
</dbReference>
<dbReference type="InterPro" id="IPR022645">
    <property type="entry name" value="SecD/SecF_bac"/>
</dbReference>
<dbReference type="GO" id="GO:0005886">
    <property type="term" value="C:plasma membrane"/>
    <property type="evidence" value="ECO:0007669"/>
    <property type="project" value="UniProtKB-SubCell"/>
</dbReference>
<dbReference type="PRINTS" id="PR01755">
    <property type="entry name" value="SECFTRNLCASE"/>
</dbReference>
<dbReference type="AlphaFoldDB" id="A0A1F6NRG3"/>
<keyword evidence="9 10" id="KW-0472">Membrane</keyword>
<dbReference type="InterPro" id="IPR055344">
    <property type="entry name" value="SecD_SecF_C_bact"/>
</dbReference>
<dbReference type="SUPFAM" id="SSF82866">
    <property type="entry name" value="Multidrug efflux transporter AcrB transmembrane domain"/>
    <property type="match status" value="1"/>
</dbReference>
<dbReference type="GO" id="GO:0065002">
    <property type="term" value="P:intracellular protein transmembrane transport"/>
    <property type="evidence" value="ECO:0007669"/>
    <property type="project" value="UniProtKB-UniRule"/>
</dbReference>
<dbReference type="NCBIfam" id="TIGR00966">
    <property type="entry name" value="transloc_SecF"/>
    <property type="match status" value="1"/>
</dbReference>
<feature type="transmembrane region" description="Helical" evidence="10">
    <location>
        <begin position="12"/>
        <end position="31"/>
    </location>
</feature>
<dbReference type="GO" id="GO:0043952">
    <property type="term" value="P:protein transport by the Sec complex"/>
    <property type="evidence" value="ECO:0007669"/>
    <property type="project" value="UniProtKB-UniRule"/>
</dbReference>
<comment type="subcellular location">
    <subcellularLocation>
        <location evidence="1 10">Cell membrane</location>
        <topology evidence="1 10">Multi-pass membrane protein</topology>
    </subcellularLocation>
</comment>
<protein>
    <recommendedName>
        <fullName evidence="10">Protein-export membrane protein SecF</fullName>
    </recommendedName>
</protein>
<dbReference type="InterPro" id="IPR048634">
    <property type="entry name" value="SecD_SecF_C"/>
</dbReference>
<keyword evidence="3 10" id="KW-1003">Cell membrane</keyword>
<keyword evidence="7 10" id="KW-1133">Transmembrane helix</keyword>
<dbReference type="InterPro" id="IPR005665">
    <property type="entry name" value="SecF_bac"/>
</dbReference>
<dbReference type="Pfam" id="PF07549">
    <property type="entry name" value="Sec_GG"/>
    <property type="match status" value="1"/>
</dbReference>
<evidence type="ECO:0000313" key="12">
    <source>
        <dbReference type="EMBL" id="OGH86536.1"/>
    </source>
</evidence>
<keyword evidence="4" id="KW-0997">Cell inner membrane</keyword>
<feature type="transmembrane region" description="Helical" evidence="10">
    <location>
        <begin position="199"/>
        <end position="221"/>
    </location>
</feature>
<comment type="caution">
    <text evidence="12">The sequence shown here is derived from an EMBL/GenBank/DDBJ whole genome shotgun (WGS) entry which is preliminary data.</text>
</comment>
<keyword evidence="5 10" id="KW-0812">Transmembrane</keyword>
<feature type="domain" description="SSD" evidence="11">
    <location>
        <begin position="168"/>
        <end position="332"/>
    </location>
</feature>
<dbReference type="Proteomes" id="UP000178349">
    <property type="component" value="Unassembled WGS sequence"/>
</dbReference>
<evidence type="ECO:0000256" key="9">
    <source>
        <dbReference type="ARBA" id="ARBA00023136"/>
    </source>
</evidence>